<accession>A6DL04</accession>
<dbReference type="GO" id="GO:0003755">
    <property type="term" value="F:peptidyl-prolyl cis-trans isomerase activity"/>
    <property type="evidence" value="ECO:0007669"/>
    <property type="project" value="UniProtKB-UniRule"/>
</dbReference>
<dbReference type="InterPro" id="IPR029000">
    <property type="entry name" value="Cyclophilin-like_dom_sf"/>
</dbReference>
<keyword evidence="4" id="KW-0732">Signal</keyword>
<dbReference type="InterPro" id="IPR044666">
    <property type="entry name" value="Cyclophilin_A-like"/>
</dbReference>
<keyword evidence="2 4" id="KW-0697">Rotamase</keyword>
<protein>
    <recommendedName>
        <fullName evidence="4">Peptidyl-prolyl cis-trans isomerase</fullName>
        <shortName evidence="4">PPIase</shortName>
        <ecNumber evidence="4">5.2.1.8</ecNumber>
    </recommendedName>
</protein>
<keyword evidence="3 4" id="KW-0413">Isomerase</keyword>
<dbReference type="Gene3D" id="2.40.100.10">
    <property type="entry name" value="Cyclophilin-like"/>
    <property type="match status" value="2"/>
</dbReference>
<organism evidence="6 7">
    <name type="scientific">Lentisphaera araneosa HTCC2155</name>
    <dbReference type="NCBI Taxonomy" id="313628"/>
    <lineage>
        <taxon>Bacteria</taxon>
        <taxon>Pseudomonadati</taxon>
        <taxon>Lentisphaerota</taxon>
        <taxon>Lentisphaeria</taxon>
        <taxon>Lentisphaerales</taxon>
        <taxon>Lentisphaeraceae</taxon>
        <taxon>Lentisphaera</taxon>
    </lineage>
</organism>
<dbReference type="PROSITE" id="PS00170">
    <property type="entry name" value="CSA_PPIASE_1"/>
    <property type="match status" value="1"/>
</dbReference>
<comment type="catalytic activity">
    <reaction evidence="4">
        <text>[protein]-peptidylproline (omega=180) = [protein]-peptidylproline (omega=0)</text>
        <dbReference type="Rhea" id="RHEA:16237"/>
        <dbReference type="Rhea" id="RHEA-COMP:10747"/>
        <dbReference type="Rhea" id="RHEA-COMP:10748"/>
        <dbReference type="ChEBI" id="CHEBI:83833"/>
        <dbReference type="ChEBI" id="CHEBI:83834"/>
        <dbReference type="EC" id="5.2.1.8"/>
    </reaction>
</comment>
<dbReference type="InterPro" id="IPR002130">
    <property type="entry name" value="Cyclophilin-type_PPIase_dom"/>
</dbReference>
<dbReference type="PROSITE" id="PS50072">
    <property type="entry name" value="CSA_PPIASE_2"/>
    <property type="match status" value="1"/>
</dbReference>
<feature type="signal peptide" evidence="4">
    <location>
        <begin position="1"/>
        <end position="18"/>
    </location>
</feature>
<dbReference type="Pfam" id="PF00160">
    <property type="entry name" value="Pro_isomerase"/>
    <property type="match status" value="1"/>
</dbReference>
<feature type="domain" description="PPIase cyclophilin-type" evidence="5">
    <location>
        <begin position="29"/>
        <end position="263"/>
    </location>
</feature>
<evidence type="ECO:0000259" key="5">
    <source>
        <dbReference type="PROSITE" id="PS50072"/>
    </source>
</evidence>
<comment type="similarity">
    <text evidence="1 4">Belongs to the cyclophilin-type PPIase family.</text>
</comment>
<reference evidence="6 7" key="1">
    <citation type="journal article" date="2010" name="J. Bacteriol.">
        <title>Genome sequence of Lentisphaera araneosa HTCC2155T, the type species of the order Lentisphaerales in the phylum Lentisphaerae.</title>
        <authorList>
            <person name="Thrash J.C."/>
            <person name="Cho J.C."/>
            <person name="Vergin K.L."/>
            <person name="Morris R.M."/>
            <person name="Giovannoni S.J."/>
        </authorList>
    </citation>
    <scope>NUCLEOTIDE SEQUENCE [LARGE SCALE GENOMIC DNA]</scope>
    <source>
        <strain evidence="6 7">HTCC2155</strain>
    </source>
</reference>
<evidence type="ECO:0000256" key="3">
    <source>
        <dbReference type="ARBA" id="ARBA00023235"/>
    </source>
</evidence>
<dbReference type="STRING" id="313628.LNTAR_20408"/>
<evidence type="ECO:0000256" key="1">
    <source>
        <dbReference type="ARBA" id="ARBA00007365"/>
    </source>
</evidence>
<dbReference type="InterPro" id="IPR020892">
    <property type="entry name" value="Cyclophilin-type_PPIase_CS"/>
</dbReference>
<dbReference type="AlphaFoldDB" id="A6DL04"/>
<dbReference type="GO" id="GO:0006457">
    <property type="term" value="P:protein folding"/>
    <property type="evidence" value="ECO:0007669"/>
    <property type="project" value="InterPro"/>
</dbReference>
<evidence type="ECO:0000256" key="2">
    <source>
        <dbReference type="ARBA" id="ARBA00023110"/>
    </source>
</evidence>
<dbReference type="SUPFAM" id="SSF50891">
    <property type="entry name" value="Cyclophilin-like"/>
    <property type="match status" value="1"/>
</dbReference>
<dbReference type="CDD" id="cd00317">
    <property type="entry name" value="cyclophilin"/>
    <property type="match status" value="1"/>
</dbReference>
<dbReference type="PRINTS" id="PR00153">
    <property type="entry name" value="CSAPPISMRASE"/>
</dbReference>
<dbReference type="PANTHER" id="PTHR45625">
    <property type="entry name" value="PEPTIDYL-PROLYL CIS-TRANS ISOMERASE-RELATED"/>
    <property type="match status" value="1"/>
</dbReference>
<dbReference type="PANTHER" id="PTHR45625:SF4">
    <property type="entry name" value="PEPTIDYLPROLYL ISOMERASE DOMAIN AND WD REPEAT-CONTAINING PROTEIN 1"/>
    <property type="match status" value="1"/>
</dbReference>
<comment type="function">
    <text evidence="4">PPIases accelerate the folding of proteins. It catalyzes the cis-trans isomerization of proline imidic peptide bonds in oligopeptides.</text>
</comment>
<dbReference type="OrthoDB" id="9807797at2"/>
<name>A6DL04_9BACT</name>
<proteinExistence type="inferred from homology"/>
<evidence type="ECO:0000256" key="4">
    <source>
        <dbReference type="RuleBase" id="RU363019"/>
    </source>
</evidence>
<dbReference type="eggNOG" id="COG0652">
    <property type="taxonomic scope" value="Bacteria"/>
</dbReference>
<dbReference type="RefSeq" id="WP_007278566.1">
    <property type="nucleotide sequence ID" value="NZ_ABCK01000008.1"/>
</dbReference>
<dbReference type="EC" id="5.2.1.8" evidence="4"/>
<keyword evidence="7" id="KW-1185">Reference proteome</keyword>
<sequence>MKKINLLITLFLSLTLFADSANPTVEFKTSLGNFDIELYPKAAPETVKNFIDLAEGKKEFKDPKSGEMVTRAYYDGLIFHRVISGFMIQGGCPQGNGMGSPGYKFKDEINANKLGLDKELAFPKGQPNQKLGPQRSMQGAIMPVYEKLGINSKETFEAKQKEFLAIIEKMSLKDAYENIGYKYDDKLESIKATKGCLAMANSGPNTNGSQFFINLGDTPHLDGKHTVFGKVIAGDDIIEKIGAVKVGQGSKPESDITILSIRVKK</sequence>
<evidence type="ECO:0000313" key="7">
    <source>
        <dbReference type="Proteomes" id="UP000004947"/>
    </source>
</evidence>
<dbReference type="Proteomes" id="UP000004947">
    <property type="component" value="Unassembled WGS sequence"/>
</dbReference>
<gene>
    <name evidence="6" type="ORF">LNTAR_20408</name>
</gene>
<evidence type="ECO:0000313" key="6">
    <source>
        <dbReference type="EMBL" id="EDM27606.1"/>
    </source>
</evidence>
<comment type="caution">
    <text evidence="6">The sequence shown here is derived from an EMBL/GenBank/DDBJ whole genome shotgun (WGS) entry which is preliminary data.</text>
</comment>
<dbReference type="EMBL" id="ABCK01000008">
    <property type="protein sequence ID" value="EDM27606.1"/>
    <property type="molecule type" value="Genomic_DNA"/>
</dbReference>
<feature type="chain" id="PRO_5006521882" description="Peptidyl-prolyl cis-trans isomerase" evidence="4">
    <location>
        <begin position="19"/>
        <end position="265"/>
    </location>
</feature>